<feature type="transmembrane region" description="Helical" evidence="8">
    <location>
        <begin position="111"/>
        <end position="130"/>
    </location>
</feature>
<keyword evidence="4 8" id="KW-0812">Transmembrane</keyword>
<dbReference type="SMART" id="SM00563">
    <property type="entry name" value="PlsC"/>
    <property type="match status" value="1"/>
</dbReference>
<feature type="domain" description="Phospholipid/glycerol acyltransferase" evidence="9">
    <location>
        <begin position="457"/>
        <end position="573"/>
    </location>
</feature>
<dbReference type="PANTHER" id="PTHR43266:SF2">
    <property type="entry name" value="MAJOR FACILITATOR SUPERFAMILY (MFS) PROFILE DOMAIN-CONTAINING PROTEIN"/>
    <property type="match status" value="1"/>
</dbReference>
<evidence type="ECO:0000256" key="6">
    <source>
        <dbReference type="ARBA" id="ARBA00023136"/>
    </source>
</evidence>
<feature type="transmembrane region" description="Helical" evidence="8">
    <location>
        <begin position="373"/>
        <end position="396"/>
    </location>
</feature>
<keyword evidence="2" id="KW-0813">Transport</keyword>
<keyword evidence="3" id="KW-1003">Cell membrane</keyword>
<evidence type="ECO:0000313" key="11">
    <source>
        <dbReference type="Proteomes" id="UP000643610"/>
    </source>
</evidence>
<dbReference type="RefSeq" id="WP_186889536.1">
    <property type="nucleotide sequence ID" value="NZ_JACOFU010000001.1"/>
</dbReference>
<keyword evidence="11" id="KW-1185">Reference proteome</keyword>
<feature type="transmembrane region" description="Helical" evidence="8">
    <location>
        <begin position="89"/>
        <end position="105"/>
    </location>
</feature>
<keyword evidence="6 8" id="KW-0472">Membrane</keyword>
<dbReference type="Gene3D" id="1.20.1250.20">
    <property type="entry name" value="MFS general substrate transporter like domains"/>
    <property type="match status" value="1"/>
</dbReference>
<comment type="subcellular location">
    <subcellularLocation>
        <location evidence="1">Cell membrane</location>
        <topology evidence="1">Multi-pass membrane protein</topology>
    </subcellularLocation>
</comment>
<proteinExistence type="predicted"/>
<feature type="transmembrane region" description="Helical" evidence="8">
    <location>
        <begin position="266"/>
        <end position="285"/>
    </location>
</feature>
<sequence>MSQHSQFTLLKERRFAPFFWTQFFGAFNDNVFKTALLTVLTYDALTWTTMDVGLLNNLIPGLFILPFVLFSATSGQLADKFEKGKVARYVKLLEIAIMAIAAYGWMSKNIWILVAAVAGMGIHSTLFGPVKYAYLPQHLRSDELVGGNGVIEMGTFVGILLGEILGAMLVVHKPWGVELVAGGCILIAVLGWLFSLRIPVSPAPVPDLKINWNPATETVRNISFSRKNRPVFLSLLANSWFWFYGAILLAQFPLYAKDYLHGDHSVFVLLLTIFSFGIGAGSLLCERLSGHKVEIGLVPFGAIGLSIFGFDLYLSSLLYTNTATVTAMSFIDQVGSYKILFDIFMIGIFGGLYIVPLFALIQTRCDPKHLSRTIAGMNIMNALFMVVAALAAMLMLKQGFTIPQIFMATAILNALVAIYIFSVVPEFLMRFVAWILIHTVHRVKGINVDKIPEEGAAVLVCNHVSYMDAIVIMAYSPRPIRFVMDHGIFKIPFLSWVFRTAKAIPIASAKDNPWLMEKSFVDIAQALHEGDLVCIFPEGKLTRDGEINEFKGGVMKIVERTPVPVIPMALRGLWGSLLSRDEGNPFHRSFRRGPFSRLELVVGEPQDPEKISPESLQQQVKELRGDWK</sequence>
<feature type="transmembrane region" description="Helical" evidence="8">
    <location>
        <begin position="58"/>
        <end position="77"/>
    </location>
</feature>
<keyword evidence="5 8" id="KW-1133">Transmembrane helix</keyword>
<evidence type="ECO:0000256" key="2">
    <source>
        <dbReference type="ARBA" id="ARBA00022448"/>
    </source>
</evidence>
<feature type="transmembrane region" description="Helical" evidence="8">
    <location>
        <begin position="339"/>
        <end position="361"/>
    </location>
</feature>
<evidence type="ECO:0000256" key="4">
    <source>
        <dbReference type="ARBA" id="ARBA00022692"/>
    </source>
</evidence>
<dbReference type="CDD" id="cd06173">
    <property type="entry name" value="MFS_MefA_like"/>
    <property type="match status" value="1"/>
</dbReference>
<protein>
    <submittedName>
        <fullName evidence="10">MFS transporter</fullName>
    </submittedName>
</protein>
<feature type="transmembrane region" description="Helical" evidence="8">
    <location>
        <begin position="297"/>
        <end position="319"/>
    </location>
</feature>
<dbReference type="CDD" id="cd07989">
    <property type="entry name" value="LPLAT_AGPAT-like"/>
    <property type="match status" value="1"/>
</dbReference>
<evidence type="ECO:0000256" key="7">
    <source>
        <dbReference type="SAM" id="MobiDB-lite"/>
    </source>
</evidence>
<organism evidence="10 11">
    <name type="scientific">Undibacterium amnicola</name>
    <dbReference type="NCBI Taxonomy" id="1834038"/>
    <lineage>
        <taxon>Bacteria</taxon>
        <taxon>Pseudomonadati</taxon>
        <taxon>Pseudomonadota</taxon>
        <taxon>Betaproteobacteria</taxon>
        <taxon>Burkholderiales</taxon>
        <taxon>Oxalobacteraceae</taxon>
        <taxon>Undibacterium</taxon>
    </lineage>
</organism>
<feature type="transmembrane region" description="Helical" evidence="8">
    <location>
        <begin position="150"/>
        <end position="169"/>
    </location>
</feature>
<dbReference type="Pfam" id="PF01553">
    <property type="entry name" value="Acyltransferase"/>
    <property type="match status" value="1"/>
</dbReference>
<gene>
    <name evidence="10" type="ORF">H8K33_03330</name>
</gene>
<evidence type="ECO:0000256" key="8">
    <source>
        <dbReference type="SAM" id="Phobius"/>
    </source>
</evidence>
<dbReference type="InterPro" id="IPR002123">
    <property type="entry name" value="Plipid/glycerol_acylTrfase"/>
</dbReference>
<accession>A0ABR6XM18</accession>
<evidence type="ECO:0000256" key="5">
    <source>
        <dbReference type="ARBA" id="ARBA00022989"/>
    </source>
</evidence>
<reference evidence="10 11" key="1">
    <citation type="submission" date="2020-08" db="EMBL/GenBank/DDBJ databases">
        <title>Novel species isolated from subtropical streams in China.</title>
        <authorList>
            <person name="Lu H."/>
        </authorList>
    </citation>
    <scope>NUCLEOTIDE SEQUENCE [LARGE SCALE GENOMIC DNA]</scope>
    <source>
        <strain evidence="10 11">KCTC 52442</strain>
    </source>
</reference>
<feature type="transmembrane region" description="Helical" evidence="8">
    <location>
        <begin position="175"/>
        <end position="194"/>
    </location>
</feature>
<dbReference type="SUPFAM" id="SSF103473">
    <property type="entry name" value="MFS general substrate transporter"/>
    <property type="match status" value="1"/>
</dbReference>
<feature type="region of interest" description="Disordered" evidence="7">
    <location>
        <begin position="603"/>
        <end position="628"/>
    </location>
</feature>
<evidence type="ECO:0000256" key="1">
    <source>
        <dbReference type="ARBA" id="ARBA00004651"/>
    </source>
</evidence>
<dbReference type="EMBL" id="JACOFU010000001">
    <property type="protein sequence ID" value="MBC3830532.1"/>
    <property type="molecule type" value="Genomic_DNA"/>
</dbReference>
<feature type="transmembrane region" description="Helical" evidence="8">
    <location>
        <begin position="402"/>
        <end position="421"/>
    </location>
</feature>
<feature type="transmembrane region" description="Helical" evidence="8">
    <location>
        <begin position="231"/>
        <end position="254"/>
    </location>
</feature>
<comment type="caution">
    <text evidence="10">The sequence shown here is derived from an EMBL/GenBank/DDBJ whole genome shotgun (WGS) entry which is preliminary data.</text>
</comment>
<dbReference type="Proteomes" id="UP000643610">
    <property type="component" value="Unassembled WGS sequence"/>
</dbReference>
<evidence type="ECO:0000256" key="3">
    <source>
        <dbReference type="ARBA" id="ARBA00022475"/>
    </source>
</evidence>
<dbReference type="PANTHER" id="PTHR43266">
    <property type="entry name" value="MACROLIDE-EFFLUX PROTEIN"/>
    <property type="match status" value="1"/>
</dbReference>
<dbReference type="SUPFAM" id="SSF69593">
    <property type="entry name" value="Glycerol-3-phosphate (1)-acyltransferase"/>
    <property type="match status" value="1"/>
</dbReference>
<evidence type="ECO:0000259" key="9">
    <source>
        <dbReference type="SMART" id="SM00563"/>
    </source>
</evidence>
<name>A0ABR6XM18_9BURK</name>
<evidence type="ECO:0000313" key="10">
    <source>
        <dbReference type="EMBL" id="MBC3830532.1"/>
    </source>
</evidence>
<dbReference type="Pfam" id="PF07690">
    <property type="entry name" value="MFS_1"/>
    <property type="match status" value="1"/>
</dbReference>
<dbReference type="InterPro" id="IPR011701">
    <property type="entry name" value="MFS"/>
</dbReference>
<dbReference type="InterPro" id="IPR036259">
    <property type="entry name" value="MFS_trans_sf"/>
</dbReference>